<reference evidence="1" key="1">
    <citation type="submission" date="2024-07" db="EMBL/GenBank/DDBJ databases">
        <title>Metagenome and Metagenome-Assembled Genomes of Archaea from a hot spring from the geothermal field of Los Azufres, Mexico.</title>
        <authorList>
            <person name="Marin-Paredes R."/>
            <person name="Martinez-Romero E."/>
            <person name="Servin-Garciduenas L.E."/>
        </authorList>
    </citation>
    <scope>NUCLEOTIDE SEQUENCE</scope>
</reference>
<organism evidence="1 2">
    <name type="scientific">Thermoproteus sp. AZ2</name>
    <dbReference type="NCBI Taxonomy" id="1609232"/>
    <lineage>
        <taxon>Archaea</taxon>
        <taxon>Thermoproteota</taxon>
        <taxon>Thermoprotei</taxon>
        <taxon>Thermoproteales</taxon>
        <taxon>Thermoproteaceae</taxon>
        <taxon>Thermoproteus</taxon>
    </lineage>
</organism>
<dbReference type="EC" id="5.4.99.27" evidence="1"/>
<sequence>MEEGEVVVRPAPPFDKALGMDWYITDTEPCGGVVKERPEDFVVEEILEDGTVVSLSGAALQQRPGPWLWVHVVKRGVDTLSLLIAIERRLGVRRGELTVGGIKDTRAVTSQIISIYGARPEDLPKIDGVEYRDFWSMDEPISPQKIYGNRFTIVVRRINGACASKALEEAPRLPNYYGYQRFGSIRPVTHVLGRALVKRDPEAFLETMFCKVFEGESPAVKRARELACMGKYADALSQMPKAMLEEREVLKALASRENLWNAVMSIPRRILRIYIEAYQSYIFNKVLSARLALGEGALNEDLVLINDAPVVASAARGAGEVVLPVPGPGIRIPESVARDLLLRVLREEGVSLADFAVPPLGASGSYRRMWVRPRWLRREVKGDEALLSFDLPRGSYATVVLREVIKPEAPAAHGL</sequence>
<dbReference type="EMBL" id="JZWT02000006">
    <property type="protein sequence ID" value="MFB6490234.1"/>
    <property type="molecule type" value="Genomic_DNA"/>
</dbReference>
<gene>
    <name evidence="1" type="primary">truD</name>
    <name evidence="1" type="ORF">TU35_003125</name>
</gene>
<accession>A0ACC6V0J1</accession>
<keyword evidence="1" id="KW-0413">Isomerase</keyword>
<evidence type="ECO:0000313" key="2">
    <source>
        <dbReference type="Proteomes" id="UP000033636"/>
    </source>
</evidence>
<name>A0ACC6V0J1_9CREN</name>
<proteinExistence type="predicted"/>
<protein>
    <submittedName>
        <fullName evidence="1">tRNA pseudouridine(13) synthase TruD</fullName>
        <ecNumber evidence="1">5.4.99.27</ecNumber>
    </submittedName>
</protein>
<comment type="caution">
    <text evidence="1">The sequence shown here is derived from an EMBL/GenBank/DDBJ whole genome shotgun (WGS) entry which is preliminary data.</text>
</comment>
<dbReference type="Proteomes" id="UP000033636">
    <property type="component" value="Unassembled WGS sequence"/>
</dbReference>
<evidence type="ECO:0000313" key="1">
    <source>
        <dbReference type="EMBL" id="MFB6490234.1"/>
    </source>
</evidence>